<dbReference type="AlphaFoldDB" id="A0A098BF09"/>
<dbReference type="Gene3D" id="2.30.110.10">
    <property type="entry name" value="Electron Transport, Fmn-binding Protein, Chain A"/>
    <property type="match status" value="1"/>
</dbReference>
<gene>
    <name evidence="4" type="ORF">RHRU231_230127</name>
</gene>
<dbReference type="GeneID" id="66837598"/>
<protein>
    <submittedName>
        <fullName evidence="4">PPOX class F420-dependent enzyme</fullName>
    </submittedName>
</protein>
<dbReference type="EMBL" id="CCSD01000032">
    <property type="protein sequence ID" value="CDZ87299.1"/>
    <property type="molecule type" value="Genomic_DNA"/>
</dbReference>
<evidence type="ECO:0000259" key="3">
    <source>
        <dbReference type="Pfam" id="PF01243"/>
    </source>
</evidence>
<proteinExistence type="predicted"/>
<dbReference type="Proteomes" id="UP000042997">
    <property type="component" value="Unassembled WGS sequence"/>
</dbReference>
<dbReference type="eggNOG" id="COG3467">
    <property type="taxonomic scope" value="Bacteria"/>
</dbReference>
<dbReference type="GO" id="GO:0005829">
    <property type="term" value="C:cytosol"/>
    <property type="evidence" value="ECO:0007669"/>
    <property type="project" value="TreeGrafter"/>
</dbReference>
<accession>A0A098BF09</accession>
<sequence>MDARALVTTARVARLATTGPDGRPHLVPIVFALVGDALYTCVDDKPKTTRRLRRLRNIENDPRVAVLVDHYDDDWSRLWWVRLDGTATVHDPRSELGSAGLAALAVKYAQYRAARPSGPVLRIDGLRWRSWSAGGGSADRATPRPGDREGQAG</sequence>
<feature type="domain" description="Pyridoxamine 5'-phosphate oxidase N-terminal" evidence="3">
    <location>
        <begin position="3"/>
        <end position="131"/>
    </location>
</feature>
<dbReference type="SUPFAM" id="SSF50475">
    <property type="entry name" value="FMN-binding split barrel"/>
    <property type="match status" value="1"/>
</dbReference>
<dbReference type="PANTHER" id="PTHR35176:SF2">
    <property type="entry name" value="F420H(2)-DEPENDENT REDUCTASE RV1155"/>
    <property type="match status" value="1"/>
</dbReference>
<feature type="compositionally biased region" description="Basic and acidic residues" evidence="2">
    <location>
        <begin position="141"/>
        <end position="153"/>
    </location>
</feature>
<dbReference type="NCBIfam" id="TIGR03668">
    <property type="entry name" value="Rv0121_F420"/>
    <property type="match status" value="1"/>
</dbReference>
<feature type="region of interest" description="Disordered" evidence="2">
    <location>
        <begin position="132"/>
        <end position="153"/>
    </location>
</feature>
<name>A0A098BF09_9NOCA</name>
<evidence type="ECO:0000256" key="1">
    <source>
        <dbReference type="ARBA" id="ARBA00023002"/>
    </source>
</evidence>
<evidence type="ECO:0000256" key="2">
    <source>
        <dbReference type="SAM" id="MobiDB-lite"/>
    </source>
</evidence>
<dbReference type="InterPro" id="IPR052019">
    <property type="entry name" value="F420H2_bilvrd_red/Heme_oxyg"/>
</dbReference>
<evidence type="ECO:0000313" key="5">
    <source>
        <dbReference type="Proteomes" id="UP000042997"/>
    </source>
</evidence>
<dbReference type="GO" id="GO:0016627">
    <property type="term" value="F:oxidoreductase activity, acting on the CH-CH group of donors"/>
    <property type="evidence" value="ECO:0007669"/>
    <property type="project" value="TreeGrafter"/>
</dbReference>
<dbReference type="GO" id="GO:0070967">
    <property type="term" value="F:coenzyme F420 binding"/>
    <property type="evidence" value="ECO:0007669"/>
    <property type="project" value="TreeGrafter"/>
</dbReference>
<dbReference type="InterPro" id="IPR012349">
    <property type="entry name" value="Split_barrel_FMN-bd"/>
</dbReference>
<organism evidence="4 5">
    <name type="scientific">Rhodococcus ruber</name>
    <dbReference type="NCBI Taxonomy" id="1830"/>
    <lineage>
        <taxon>Bacteria</taxon>
        <taxon>Bacillati</taxon>
        <taxon>Actinomycetota</taxon>
        <taxon>Actinomycetes</taxon>
        <taxon>Mycobacteriales</taxon>
        <taxon>Nocardiaceae</taxon>
        <taxon>Rhodococcus</taxon>
    </lineage>
</organism>
<dbReference type="InterPro" id="IPR011576">
    <property type="entry name" value="Pyridox_Oxase_N"/>
</dbReference>
<reference evidence="4 5" key="1">
    <citation type="journal article" date="2014" name="Genome Announc.">
        <title>Draft Genome Sequence of Propane- and Butane-Oxidizing Actinobacterium Rhodococcus ruber IEGM 231.</title>
        <authorList>
            <person name="Ivshina I.B."/>
            <person name="Kuyukina M.S."/>
            <person name="Krivoruchko A.V."/>
            <person name="Barbe V."/>
            <person name="Fischer C."/>
        </authorList>
    </citation>
    <scope>NUCLEOTIDE SEQUENCE [LARGE SCALE GENOMIC DNA]</scope>
</reference>
<dbReference type="RefSeq" id="WP_040270206.1">
    <property type="nucleotide sequence ID" value="NZ_CP023714.1"/>
</dbReference>
<dbReference type="InterPro" id="IPR019967">
    <property type="entry name" value="F420-dep_enz_PPOX_Rv0121"/>
</dbReference>
<evidence type="ECO:0000313" key="4">
    <source>
        <dbReference type="EMBL" id="CDZ87299.1"/>
    </source>
</evidence>
<dbReference type="OrthoDB" id="9812086at2"/>
<dbReference type="Pfam" id="PF01243">
    <property type="entry name" value="PNPOx_N"/>
    <property type="match status" value="1"/>
</dbReference>
<dbReference type="PANTHER" id="PTHR35176">
    <property type="entry name" value="HEME OXYGENASE HI_0854-RELATED"/>
    <property type="match status" value="1"/>
</dbReference>
<keyword evidence="1" id="KW-0560">Oxidoreductase</keyword>